<reference evidence="2" key="1">
    <citation type="submission" date="2018-05" db="EMBL/GenBank/DDBJ databases">
        <title>Draft genome of Mucuna pruriens seed.</title>
        <authorList>
            <person name="Nnadi N.E."/>
            <person name="Vos R."/>
            <person name="Hasami M.H."/>
            <person name="Devisetty U.K."/>
            <person name="Aguiy J.C."/>
        </authorList>
    </citation>
    <scope>NUCLEOTIDE SEQUENCE [LARGE SCALE GENOMIC DNA]</scope>
    <source>
        <strain evidence="2">JCA_2017</strain>
    </source>
</reference>
<dbReference type="PANTHER" id="PTHR11439">
    <property type="entry name" value="GAG-POL-RELATED RETROTRANSPOSON"/>
    <property type="match status" value="1"/>
</dbReference>
<sequence>MDIECAFLNGIINREVYVKQLPGFESDAFQNQKGIYGLKQPPCAWYEKLSSFLMKNDFERGKIKQADDDIYIHQTKYVKELLKNFKFDDCKIMSTSMHLTSILTLDDYDKKMLQGYCGANYARDRIERKNTNGGFHFIRKPSLLGKQETRYHCLVHYKSRVHIFVTSCCFQLLYIKHQLEDYNIDKSKIPLLCDNTVVINLSKNIVLHSRAKHMQIKHHFIRDYI</sequence>
<name>A0A371GQ56_MUCPR</name>
<dbReference type="EMBL" id="QJKJ01004805">
    <property type="protein sequence ID" value="RDX92697.1"/>
    <property type="molecule type" value="Genomic_DNA"/>
</dbReference>
<feature type="domain" description="Reverse transcriptase Ty1/copia-type" evidence="1">
    <location>
        <begin position="1"/>
        <end position="98"/>
    </location>
</feature>
<dbReference type="Proteomes" id="UP000257109">
    <property type="component" value="Unassembled WGS sequence"/>
</dbReference>
<comment type="caution">
    <text evidence="2">The sequence shown here is derived from an EMBL/GenBank/DDBJ whole genome shotgun (WGS) entry which is preliminary data.</text>
</comment>
<proteinExistence type="predicted"/>
<keyword evidence="3" id="KW-1185">Reference proteome</keyword>
<evidence type="ECO:0000259" key="1">
    <source>
        <dbReference type="Pfam" id="PF07727"/>
    </source>
</evidence>
<dbReference type="PANTHER" id="PTHR11439:SF442">
    <property type="entry name" value="CYSTEINE-RICH RLK (RECEPTOR-LIKE PROTEIN KINASE) 8"/>
    <property type="match status" value="1"/>
</dbReference>
<dbReference type="Pfam" id="PF07727">
    <property type="entry name" value="RVT_2"/>
    <property type="match status" value="1"/>
</dbReference>
<accession>A0A371GQ56</accession>
<dbReference type="AlphaFoldDB" id="A0A371GQ56"/>
<evidence type="ECO:0000313" key="3">
    <source>
        <dbReference type="Proteomes" id="UP000257109"/>
    </source>
</evidence>
<dbReference type="CDD" id="cd09272">
    <property type="entry name" value="RNase_HI_RT_Ty1"/>
    <property type="match status" value="1"/>
</dbReference>
<organism evidence="2 3">
    <name type="scientific">Mucuna pruriens</name>
    <name type="common">Velvet bean</name>
    <name type="synonym">Dolichos pruriens</name>
    <dbReference type="NCBI Taxonomy" id="157652"/>
    <lineage>
        <taxon>Eukaryota</taxon>
        <taxon>Viridiplantae</taxon>
        <taxon>Streptophyta</taxon>
        <taxon>Embryophyta</taxon>
        <taxon>Tracheophyta</taxon>
        <taxon>Spermatophyta</taxon>
        <taxon>Magnoliopsida</taxon>
        <taxon>eudicotyledons</taxon>
        <taxon>Gunneridae</taxon>
        <taxon>Pentapetalae</taxon>
        <taxon>rosids</taxon>
        <taxon>fabids</taxon>
        <taxon>Fabales</taxon>
        <taxon>Fabaceae</taxon>
        <taxon>Papilionoideae</taxon>
        <taxon>50 kb inversion clade</taxon>
        <taxon>NPAAA clade</taxon>
        <taxon>indigoferoid/millettioid clade</taxon>
        <taxon>Phaseoleae</taxon>
        <taxon>Mucuna</taxon>
    </lineage>
</organism>
<feature type="non-terminal residue" evidence="2">
    <location>
        <position position="1"/>
    </location>
</feature>
<gene>
    <name evidence="2" type="ORF">CR513_25139</name>
</gene>
<protein>
    <recommendedName>
        <fullName evidence="1">Reverse transcriptase Ty1/copia-type domain-containing protein</fullName>
    </recommendedName>
</protein>
<evidence type="ECO:0000313" key="2">
    <source>
        <dbReference type="EMBL" id="RDX92697.1"/>
    </source>
</evidence>
<dbReference type="InterPro" id="IPR013103">
    <property type="entry name" value="RVT_2"/>
</dbReference>